<name>A0A8E0S9P5_9TREM</name>
<evidence type="ECO:0000256" key="10">
    <source>
        <dbReference type="ARBA" id="ARBA00022833"/>
    </source>
</evidence>
<keyword evidence="7" id="KW-0963">Cytoplasm</keyword>
<proteinExistence type="inferred from homology"/>
<dbReference type="InterPro" id="IPR002931">
    <property type="entry name" value="Transglutaminase-like"/>
</dbReference>
<feature type="domain" description="PAW" evidence="14">
    <location>
        <begin position="336"/>
        <end position="485"/>
    </location>
</feature>
<dbReference type="Pfam" id="PF01841">
    <property type="entry name" value="Transglut_core"/>
    <property type="match status" value="1"/>
</dbReference>
<evidence type="ECO:0000259" key="13">
    <source>
        <dbReference type="Pfam" id="PF01841"/>
    </source>
</evidence>
<dbReference type="SUPFAM" id="SSF49785">
    <property type="entry name" value="Galactose-binding domain-like"/>
    <property type="match status" value="1"/>
</dbReference>
<evidence type="ECO:0000313" key="16">
    <source>
        <dbReference type="Proteomes" id="UP000728185"/>
    </source>
</evidence>
<dbReference type="InterPro" id="IPR008979">
    <property type="entry name" value="Galactose-bd-like_sf"/>
</dbReference>
<evidence type="ECO:0000256" key="1">
    <source>
        <dbReference type="ARBA" id="ARBA00001650"/>
    </source>
</evidence>
<dbReference type="PANTHER" id="PTHR12143">
    <property type="entry name" value="PEPTIDE N-GLYCANASE PNGASE -RELATED"/>
    <property type="match status" value="1"/>
</dbReference>
<dbReference type="GO" id="GO:0000224">
    <property type="term" value="F:peptide-N4-(N-acetyl-beta-glucosaminyl)asparagine amidase activity"/>
    <property type="evidence" value="ECO:0007669"/>
    <property type="project" value="UniProtKB-EC"/>
</dbReference>
<evidence type="ECO:0000256" key="4">
    <source>
        <dbReference type="ARBA" id="ARBA00009390"/>
    </source>
</evidence>
<dbReference type="Pfam" id="PF04721">
    <property type="entry name" value="PAW"/>
    <property type="match status" value="1"/>
</dbReference>
<keyword evidence="8" id="KW-0479">Metal-binding</keyword>
<evidence type="ECO:0000256" key="7">
    <source>
        <dbReference type="ARBA" id="ARBA00022490"/>
    </source>
</evidence>
<keyword evidence="16" id="KW-1185">Reference proteome</keyword>
<dbReference type="PANTHER" id="PTHR12143:SF19">
    <property type="entry name" value="PEPTIDE-N(4)-(N-ACETYL-BETA-GLUCOSAMINYL)ASPARAGINE AMIDASE"/>
    <property type="match status" value="1"/>
</dbReference>
<evidence type="ECO:0000256" key="8">
    <source>
        <dbReference type="ARBA" id="ARBA00022723"/>
    </source>
</evidence>
<comment type="caution">
    <text evidence="15">The sequence shown here is derived from an EMBL/GenBank/DDBJ whole genome shotgun (WGS) entry which is preliminary data.</text>
</comment>
<evidence type="ECO:0000256" key="5">
    <source>
        <dbReference type="ARBA" id="ARBA00012158"/>
    </source>
</evidence>
<evidence type="ECO:0000259" key="14">
    <source>
        <dbReference type="Pfam" id="PF04721"/>
    </source>
</evidence>
<dbReference type="GO" id="GO:0046872">
    <property type="term" value="F:metal ion binding"/>
    <property type="evidence" value="ECO:0007669"/>
    <property type="project" value="UniProtKB-KW"/>
</dbReference>
<keyword evidence="12" id="KW-0472">Membrane</keyword>
<dbReference type="Gene3D" id="2.60.120.1020">
    <property type="entry name" value="Peptide N glycanase, PAW domain"/>
    <property type="match status" value="1"/>
</dbReference>
<feature type="domain" description="Transglutaminase-like" evidence="13">
    <location>
        <begin position="119"/>
        <end position="205"/>
    </location>
</feature>
<evidence type="ECO:0000256" key="3">
    <source>
        <dbReference type="ARBA" id="ARBA00004496"/>
    </source>
</evidence>
<dbReference type="AlphaFoldDB" id="A0A8E0S9P5"/>
<evidence type="ECO:0000256" key="11">
    <source>
        <dbReference type="ARBA" id="ARBA00032901"/>
    </source>
</evidence>
<dbReference type="Proteomes" id="UP000728185">
    <property type="component" value="Unassembled WGS sequence"/>
</dbReference>
<dbReference type="InterPro" id="IPR050883">
    <property type="entry name" value="PNGase"/>
</dbReference>
<dbReference type="Gene3D" id="2.20.25.10">
    <property type="match status" value="1"/>
</dbReference>
<dbReference type="InterPro" id="IPR038680">
    <property type="entry name" value="PAW_sf"/>
</dbReference>
<dbReference type="Gene3D" id="3.10.620.30">
    <property type="match status" value="1"/>
</dbReference>
<sequence length="628" mass="71051">MCFPLFKISTDFCCPSVFLRCPCTIQERARRIIPTEDLLEAAALKSGCTMDAVTPRRFLRELIRWYKEEFFRWADSFECSQCKAKMQFVGTANPTPAEVAGRPSTVETYQCPADPAHPIYRFPRYNNVNTLLCTRLGRCGEWANCLTFLLSACTRPVKDAASNSPAVPWFPACRYISDWTDHVWCEVWLEDDRNPGHFRWVHCDPGGEIDQPLLYEDGWGKKLTYVFAYTIPPLAACDGCTMDEICRLVDIQDVTWRYTRKFHEVIGRRHSALEAPLAAHLAMRHLAVCTSWNSAVNSSFMTLCGLQQSPFSVAQIAQEVTSFLNPPTAPSERLPGRQTGSVEWRHARGELGSGEPTWRGSNVILRPTPNELKQRSFLLRYNAALDVYQRPRSVDKAEDESPSRRTSGSVDSVALVKEAKRIGLKGWHTLATRWRNICRKVEPDWHMVYLAREEGSAAEHDGRIEWVLDLNGTDYSVGKVSLFTCMVCHSEDSRAQFVLCSSPTQKDLAVGRCTSDQNVEESGDDVSVVSSGGGGVPKSSGACVRLTPGSNTLFQSTEFIGSKSLHLKVRLWTEKQEAEPSPDLAWQHAQLFRQKVGISRVFPLFFCVNFFWYWLFFSYPFAHINVRS</sequence>
<evidence type="ECO:0000313" key="15">
    <source>
        <dbReference type="EMBL" id="KAA0200787.1"/>
    </source>
</evidence>
<reference evidence="15" key="1">
    <citation type="submission" date="2019-05" db="EMBL/GenBank/DDBJ databases">
        <title>Annotation for the trematode Fasciolopsis buski.</title>
        <authorList>
            <person name="Choi Y.-J."/>
        </authorList>
    </citation>
    <scope>NUCLEOTIDE SEQUENCE</scope>
    <source>
        <strain evidence="15">HT</strain>
        <tissue evidence="15">Whole worm</tissue>
    </source>
</reference>
<dbReference type="InterPro" id="IPR038765">
    <property type="entry name" value="Papain-like_cys_pep_sf"/>
</dbReference>
<dbReference type="EC" id="3.5.1.52" evidence="5"/>
<comment type="catalytic activity">
    <reaction evidence="1">
        <text>Hydrolysis of an N(4)-(acetyl-beta-D-glucosaminyl)asparagine residue in which the glucosamine residue may be further glycosylated, to yield a (substituted) N-acetyl-beta-D-glucosaminylamine and a peptide containing an aspartate residue.</text>
        <dbReference type="EC" id="3.5.1.52"/>
    </reaction>
</comment>
<dbReference type="SUPFAM" id="SSF54001">
    <property type="entry name" value="Cysteine proteinases"/>
    <property type="match status" value="1"/>
</dbReference>
<dbReference type="OrthoDB" id="409136at2759"/>
<dbReference type="GO" id="GO:0005634">
    <property type="term" value="C:nucleus"/>
    <property type="evidence" value="ECO:0007669"/>
    <property type="project" value="TreeGrafter"/>
</dbReference>
<accession>A0A8E0S9P5</accession>
<dbReference type="EMBL" id="LUCM01000293">
    <property type="protein sequence ID" value="KAA0200787.1"/>
    <property type="molecule type" value="Genomic_DNA"/>
</dbReference>
<organism evidence="15 16">
    <name type="scientific">Fasciolopsis buskii</name>
    <dbReference type="NCBI Taxonomy" id="27845"/>
    <lineage>
        <taxon>Eukaryota</taxon>
        <taxon>Metazoa</taxon>
        <taxon>Spiralia</taxon>
        <taxon>Lophotrochozoa</taxon>
        <taxon>Platyhelminthes</taxon>
        <taxon>Trematoda</taxon>
        <taxon>Digenea</taxon>
        <taxon>Plagiorchiida</taxon>
        <taxon>Echinostomata</taxon>
        <taxon>Echinostomatoidea</taxon>
        <taxon>Fasciolidae</taxon>
        <taxon>Fasciolopsis</taxon>
    </lineage>
</organism>
<dbReference type="Gene3D" id="1.10.1740.90">
    <property type="match status" value="1"/>
</dbReference>
<feature type="transmembrane region" description="Helical" evidence="12">
    <location>
        <begin position="601"/>
        <end position="622"/>
    </location>
</feature>
<evidence type="ECO:0000256" key="2">
    <source>
        <dbReference type="ARBA" id="ARBA00001947"/>
    </source>
</evidence>
<protein>
    <recommendedName>
        <fullName evidence="6">Peptide-N(4)-(N-acetyl-beta-glucosaminyl)asparagine amidase</fullName>
        <ecNumber evidence="5">3.5.1.52</ecNumber>
    </recommendedName>
    <alternativeName>
        <fullName evidence="11">Peptide:N-glycanase</fullName>
    </alternativeName>
</protein>
<dbReference type="InterPro" id="IPR006588">
    <property type="entry name" value="Peptide_N_glycanase_PAW_dom"/>
</dbReference>
<comment type="subcellular location">
    <subcellularLocation>
        <location evidence="3">Cytoplasm</location>
    </subcellularLocation>
</comment>
<keyword evidence="12" id="KW-0812">Transmembrane</keyword>
<dbReference type="GO" id="GO:0005829">
    <property type="term" value="C:cytosol"/>
    <property type="evidence" value="ECO:0007669"/>
    <property type="project" value="TreeGrafter"/>
</dbReference>
<evidence type="ECO:0000256" key="6">
    <source>
        <dbReference type="ARBA" id="ARBA00018546"/>
    </source>
</evidence>
<comment type="cofactor">
    <cofactor evidence="2">
        <name>Zn(2+)</name>
        <dbReference type="ChEBI" id="CHEBI:29105"/>
    </cofactor>
</comment>
<comment type="similarity">
    <text evidence="4">Belongs to the transglutaminase-like superfamily. PNGase family.</text>
</comment>
<dbReference type="GO" id="GO:0006516">
    <property type="term" value="P:glycoprotein catabolic process"/>
    <property type="evidence" value="ECO:0007669"/>
    <property type="project" value="InterPro"/>
</dbReference>
<evidence type="ECO:0000256" key="12">
    <source>
        <dbReference type="SAM" id="Phobius"/>
    </source>
</evidence>
<keyword evidence="12" id="KW-1133">Transmembrane helix</keyword>
<evidence type="ECO:0000256" key="9">
    <source>
        <dbReference type="ARBA" id="ARBA00022801"/>
    </source>
</evidence>
<keyword evidence="9" id="KW-0378">Hydrolase</keyword>
<gene>
    <name evidence="15" type="ORF">FBUS_09146</name>
</gene>
<keyword evidence="10" id="KW-0862">Zinc</keyword>